<protein>
    <submittedName>
        <fullName evidence="1">Uncharacterized protein</fullName>
    </submittedName>
</protein>
<dbReference type="AlphaFoldDB" id="A0A4R1RLA6"/>
<evidence type="ECO:0000313" key="1">
    <source>
        <dbReference type="EMBL" id="TCL66876.1"/>
    </source>
</evidence>
<dbReference type="Proteomes" id="UP000295455">
    <property type="component" value="Unassembled WGS sequence"/>
</dbReference>
<dbReference type="OrthoDB" id="1448289at2"/>
<keyword evidence="2" id="KW-1185">Reference proteome</keyword>
<comment type="caution">
    <text evidence="1">The sequence shown here is derived from an EMBL/GenBank/DDBJ whole genome shotgun (WGS) entry which is preliminary data.</text>
</comment>
<organism evidence="1 2">
    <name type="scientific">Mariniflexile fucanivorans</name>
    <dbReference type="NCBI Taxonomy" id="264023"/>
    <lineage>
        <taxon>Bacteria</taxon>
        <taxon>Pseudomonadati</taxon>
        <taxon>Bacteroidota</taxon>
        <taxon>Flavobacteriia</taxon>
        <taxon>Flavobacteriales</taxon>
        <taxon>Flavobacteriaceae</taxon>
        <taxon>Mariniflexile</taxon>
    </lineage>
</organism>
<gene>
    <name evidence="1" type="ORF">EV196_103295</name>
</gene>
<accession>A0A4R1RLA6</accession>
<name>A0A4R1RLA6_9FLAO</name>
<sequence>MKQIILVLILTMAVSTTFGQDKWQQKKIDYFVEAATKEFKLDNKQKKELLVLRTDYFNDYMVIIKNGKEGEITEEEQKTQLNEHNQNFNIKLKEITGSNNIQPFLVRMRDELKNVK</sequence>
<dbReference type="EMBL" id="SLUP01000003">
    <property type="protein sequence ID" value="TCL66876.1"/>
    <property type="molecule type" value="Genomic_DNA"/>
</dbReference>
<proteinExistence type="predicted"/>
<reference evidence="1 2" key="1">
    <citation type="submission" date="2019-03" db="EMBL/GenBank/DDBJ databases">
        <title>Genomic Encyclopedia of Type Strains, Phase IV (KMG-IV): sequencing the most valuable type-strain genomes for metagenomic binning, comparative biology and taxonomic classification.</title>
        <authorList>
            <person name="Goeker M."/>
        </authorList>
    </citation>
    <scope>NUCLEOTIDE SEQUENCE [LARGE SCALE GENOMIC DNA]</scope>
    <source>
        <strain evidence="1 2">DSM 18792</strain>
    </source>
</reference>
<dbReference type="RefSeq" id="WP_132217170.1">
    <property type="nucleotide sequence ID" value="NZ_OX156936.1"/>
</dbReference>
<evidence type="ECO:0000313" key="2">
    <source>
        <dbReference type="Proteomes" id="UP000295455"/>
    </source>
</evidence>